<evidence type="ECO:0000256" key="1">
    <source>
        <dbReference type="ARBA" id="ARBA00011764"/>
    </source>
</evidence>
<evidence type="ECO:0000256" key="2">
    <source>
        <dbReference type="ARBA" id="ARBA00016807"/>
    </source>
</evidence>
<protein>
    <recommendedName>
        <fullName evidence="2">Regulatory protein zeste</fullName>
    </recommendedName>
</protein>
<evidence type="ECO:0000256" key="4">
    <source>
        <dbReference type="ARBA" id="ARBA00023163"/>
    </source>
</evidence>
<accession>A0A9P0DUU9</accession>
<dbReference type="Proteomes" id="UP001152799">
    <property type="component" value="Unassembled WGS sequence"/>
</dbReference>
<dbReference type="InterPro" id="IPR028002">
    <property type="entry name" value="Myb_DNA-bind_5"/>
</dbReference>
<evidence type="ECO:0000256" key="5">
    <source>
        <dbReference type="ARBA" id="ARBA00025466"/>
    </source>
</evidence>
<feature type="region of interest" description="Disordered" evidence="6">
    <location>
        <begin position="1"/>
        <end position="20"/>
    </location>
</feature>
<feature type="region of interest" description="Disordered" evidence="6">
    <location>
        <begin position="159"/>
        <end position="178"/>
    </location>
</feature>
<name>A0A9P0DUU9_9CUCU</name>
<feature type="domain" description="Myb/SANT-like DNA-binding" evidence="7">
    <location>
        <begin position="21"/>
        <end position="90"/>
    </location>
</feature>
<dbReference type="PANTHER" id="PTHR23098">
    <property type="entry name" value="AGAP001331-PA-RELATED"/>
    <property type="match status" value="1"/>
</dbReference>
<evidence type="ECO:0000256" key="3">
    <source>
        <dbReference type="ARBA" id="ARBA00023015"/>
    </source>
</evidence>
<dbReference type="PANTHER" id="PTHR23098:SF16">
    <property type="entry name" value="REGULATORY PROTEIN ZESTE"/>
    <property type="match status" value="1"/>
</dbReference>
<gene>
    <name evidence="8" type="ORF">CEUTPL_LOCUS14563</name>
</gene>
<dbReference type="EMBL" id="CAKJTU040000005">
    <property type="protein sequence ID" value="CAH1183068.1"/>
    <property type="molecule type" value="Genomic_DNA"/>
</dbReference>
<comment type="function">
    <text evidence="5">Involved in transvection phenomena (= synapsis-dependent gene expression), where the synaptic pairing of chromosomes carrying genes with which zeste interacts influences the expression of these genes. Zeste binds to DNA and stimulates transcription from a nearby promoter.</text>
</comment>
<keyword evidence="3" id="KW-0805">Transcription regulation</keyword>
<proteinExistence type="predicted"/>
<evidence type="ECO:0000313" key="8">
    <source>
        <dbReference type="EMBL" id="CAH1183068.1"/>
    </source>
</evidence>
<reference evidence="8" key="1">
    <citation type="submission" date="2022-01" db="EMBL/GenBank/DDBJ databases">
        <authorList>
            <person name="King R."/>
        </authorList>
    </citation>
    <scope>NUCLEOTIDE SEQUENCE</scope>
</reference>
<evidence type="ECO:0000313" key="9">
    <source>
        <dbReference type="Proteomes" id="UP001152799"/>
    </source>
</evidence>
<feature type="compositionally biased region" description="Pro residues" evidence="6">
    <location>
        <begin position="164"/>
        <end position="176"/>
    </location>
</feature>
<dbReference type="OrthoDB" id="7543230at2759"/>
<comment type="caution">
    <text evidence="8">The sequence shown here is derived from an EMBL/GenBank/DDBJ whole genome shotgun (WGS) entry which is preliminary data.</text>
</comment>
<keyword evidence="9" id="KW-1185">Reference proteome</keyword>
<keyword evidence="4" id="KW-0804">Transcription</keyword>
<sequence length="188" mass="20785">MDIVSSPNAMNKKQLSANSNAEQKRLVAKFVREHTNLLSGKFTNWFTKESGKNLWQEASVALNAVPSGGFKDWKQWRKIWQDLKTRTKVKEAAVRKYRTGTGGGPRMPPPTLKPEEEVAVEALTKVSIEGHNIKNFEEQIRNPLPAQPHSSLQLVFSPVSVSEPPSPTKSPIPCPSLTPIADCGTNSI</sequence>
<dbReference type="Pfam" id="PF13873">
    <property type="entry name" value="Myb_DNA-bind_5"/>
    <property type="match status" value="1"/>
</dbReference>
<organism evidence="8 9">
    <name type="scientific">Ceutorhynchus assimilis</name>
    <name type="common">cabbage seed weevil</name>
    <dbReference type="NCBI Taxonomy" id="467358"/>
    <lineage>
        <taxon>Eukaryota</taxon>
        <taxon>Metazoa</taxon>
        <taxon>Ecdysozoa</taxon>
        <taxon>Arthropoda</taxon>
        <taxon>Hexapoda</taxon>
        <taxon>Insecta</taxon>
        <taxon>Pterygota</taxon>
        <taxon>Neoptera</taxon>
        <taxon>Endopterygota</taxon>
        <taxon>Coleoptera</taxon>
        <taxon>Polyphaga</taxon>
        <taxon>Cucujiformia</taxon>
        <taxon>Curculionidae</taxon>
        <taxon>Ceutorhynchinae</taxon>
        <taxon>Ceutorhynchus</taxon>
    </lineage>
</organism>
<comment type="subunit">
    <text evidence="1">Self-associates forming complexes of several hundred monomers.</text>
</comment>
<evidence type="ECO:0000259" key="7">
    <source>
        <dbReference type="Pfam" id="PF13873"/>
    </source>
</evidence>
<dbReference type="AlphaFoldDB" id="A0A9P0DUU9"/>
<evidence type="ECO:0000256" key="6">
    <source>
        <dbReference type="SAM" id="MobiDB-lite"/>
    </source>
</evidence>
<dbReference type="GO" id="GO:0005634">
    <property type="term" value="C:nucleus"/>
    <property type="evidence" value="ECO:0007669"/>
    <property type="project" value="TreeGrafter"/>
</dbReference>